<evidence type="ECO:0000313" key="2">
    <source>
        <dbReference type="EMBL" id="KAK4665375.1"/>
    </source>
</evidence>
<proteinExistence type="predicted"/>
<keyword evidence="3" id="KW-1185">Reference proteome</keyword>
<protein>
    <recommendedName>
        <fullName evidence="1">Heterokaryon incompatibility domain-containing protein</fullName>
    </recommendedName>
</protein>
<dbReference type="PANTHER" id="PTHR33112">
    <property type="entry name" value="DOMAIN PROTEIN, PUTATIVE-RELATED"/>
    <property type="match status" value="1"/>
</dbReference>
<dbReference type="RefSeq" id="XP_062765341.1">
    <property type="nucleotide sequence ID" value="XM_062911755.1"/>
</dbReference>
<name>A0ABR0HBC8_9PEZI</name>
<evidence type="ECO:0000313" key="3">
    <source>
        <dbReference type="Proteomes" id="UP001326199"/>
    </source>
</evidence>
<sequence>MVLRLTKVWGCHRSHRGKVAGQRQDGSHSHRITAQHLSRIRQCQRFVFSTSNTSSFYFDIMENPEKPAGGQANDLHSMPCVLKLPFESLSTAPISLDQVPAARYRFIDAKPFANGSYLRVVETDILPKNRYAAISYVWKGVPPLNPTANPPPTMTIKSAFNADPISLPALRTACRAALQLECPLLWLDGLCIKQGDEDDKAWQIQRMFSIYEHCHVCLILPGGLSRLVALEEETNWVSRAWTLQEAIAPPRCKVLFSWTHGTCYLESLFYLHVEQVEGDESGAGMTELVSLLAASSRATYLVTKSEDDPTQEKKQMLEMNLIVGDKRPGDRVQRNALIGALDLKGKEGMASAIWRAAMMRVAYRPVDMILSIMGMFGVSLDARQFEHDDRLKAALALMREILARGGRAEWLGVIPSLPPGKVFSTAPNILELGEGVEAHLGDEDAMENGLLWWLQGAPTGFVDEDGYVNVTAPVASVIVSASGESENTTGKGAHSIRDHGHQQWDIIDVQGGSSLPPYVVHIGEKKNYLNGSYPTWSDPENNLFMLVEQESNGGLRVAGYAVGTAQVLSSSGWSTNETIRVKIRSVY</sequence>
<gene>
    <name evidence="2" type="ORF">QC763_401320</name>
</gene>
<dbReference type="PANTHER" id="PTHR33112:SF16">
    <property type="entry name" value="HETEROKARYON INCOMPATIBILITY DOMAIN-CONTAINING PROTEIN"/>
    <property type="match status" value="1"/>
</dbReference>
<dbReference type="Proteomes" id="UP001326199">
    <property type="component" value="Unassembled WGS sequence"/>
</dbReference>
<dbReference type="Pfam" id="PF06985">
    <property type="entry name" value="HET"/>
    <property type="match status" value="1"/>
</dbReference>
<dbReference type="GeneID" id="87932098"/>
<feature type="domain" description="Heterokaryon incompatibility" evidence="1">
    <location>
        <begin position="131"/>
        <end position="220"/>
    </location>
</feature>
<organism evidence="2 3">
    <name type="scientific">Podospora pseudopauciseta</name>
    <dbReference type="NCBI Taxonomy" id="2093780"/>
    <lineage>
        <taxon>Eukaryota</taxon>
        <taxon>Fungi</taxon>
        <taxon>Dikarya</taxon>
        <taxon>Ascomycota</taxon>
        <taxon>Pezizomycotina</taxon>
        <taxon>Sordariomycetes</taxon>
        <taxon>Sordariomycetidae</taxon>
        <taxon>Sordariales</taxon>
        <taxon>Podosporaceae</taxon>
        <taxon>Podospora</taxon>
    </lineage>
</organism>
<reference evidence="2 3" key="1">
    <citation type="journal article" date="2023" name="bioRxiv">
        <title>High-quality genome assemblies of four members of thePodospora anserinaspecies complex.</title>
        <authorList>
            <person name="Ament-Velasquez S.L."/>
            <person name="Vogan A.A."/>
            <person name="Wallerman O."/>
            <person name="Hartmann F."/>
            <person name="Gautier V."/>
            <person name="Silar P."/>
            <person name="Giraud T."/>
            <person name="Johannesson H."/>
        </authorList>
    </citation>
    <scope>NUCLEOTIDE SEQUENCE [LARGE SCALE GENOMIC DNA]</scope>
    <source>
        <strain evidence="2 3">CBS 411.78</strain>
    </source>
</reference>
<dbReference type="InterPro" id="IPR010730">
    <property type="entry name" value="HET"/>
</dbReference>
<accession>A0ABR0HBC8</accession>
<comment type="caution">
    <text evidence="2">The sequence shown here is derived from an EMBL/GenBank/DDBJ whole genome shotgun (WGS) entry which is preliminary data.</text>
</comment>
<dbReference type="EMBL" id="JAFFHB010000005">
    <property type="protein sequence ID" value="KAK4665375.1"/>
    <property type="molecule type" value="Genomic_DNA"/>
</dbReference>
<evidence type="ECO:0000259" key="1">
    <source>
        <dbReference type="Pfam" id="PF06985"/>
    </source>
</evidence>